<dbReference type="PROSITE" id="PS50939">
    <property type="entry name" value="CYTOCHROME_B561"/>
    <property type="match status" value="1"/>
</dbReference>
<feature type="transmembrane region" description="Helical" evidence="11">
    <location>
        <begin position="261"/>
        <end position="287"/>
    </location>
</feature>
<dbReference type="PROSITE" id="PS50836">
    <property type="entry name" value="DOMON"/>
    <property type="match status" value="1"/>
</dbReference>
<comment type="cofactor">
    <cofactor evidence="8">
        <name>heme b</name>
        <dbReference type="ChEBI" id="CHEBI:60344"/>
    </cofactor>
    <text evidence="8">Binds 2 heme b groups non-covalently.</text>
</comment>
<dbReference type="InterPro" id="IPR045265">
    <property type="entry name" value="AIR12_DOMON"/>
</dbReference>
<evidence type="ECO:0000259" key="13">
    <source>
        <dbReference type="PROSITE" id="PS50836"/>
    </source>
</evidence>
<dbReference type="CDD" id="cd08760">
    <property type="entry name" value="Cyt_b561_FRRS1_like"/>
    <property type="match status" value="1"/>
</dbReference>
<dbReference type="Gene3D" id="1.20.120.1770">
    <property type="match status" value="1"/>
</dbReference>
<evidence type="ECO:0000256" key="5">
    <source>
        <dbReference type="ARBA" id="ARBA00022982"/>
    </source>
</evidence>
<gene>
    <name evidence="15" type="ORF">K2173_023763</name>
</gene>
<dbReference type="InterPro" id="IPR017214">
    <property type="entry name" value="UCP037471"/>
</dbReference>
<feature type="domain" description="Cytochrome b561" evidence="14">
    <location>
        <begin position="194"/>
        <end position="391"/>
    </location>
</feature>
<evidence type="ECO:0000256" key="1">
    <source>
        <dbReference type="ARBA" id="ARBA00004370"/>
    </source>
</evidence>
<dbReference type="SMART" id="SM00665">
    <property type="entry name" value="B561"/>
    <property type="match status" value="1"/>
</dbReference>
<feature type="binding site" description="axial binding residue" evidence="9">
    <location>
        <position position="335"/>
    </location>
    <ligand>
        <name>heme b</name>
        <dbReference type="ChEBI" id="CHEBI:60344"/>
        <label>1</label>
    </ligand>
    <ligandPart>
        <name>Fe</name>
        <dbReference type="ChEBI" id="CHEBI:18248"/>
    </ligandPart>
</feature>
<evidence type="ECO:0000256" key="4">
    <source>
        <dbReference type="ARBA" id="ARBA00022729"/>
    </source>
</evidence>
<evidence type="ECO:0000256" key="2">
    <source>
        <dbReference type="ARBA" id="ARBA00022448"/>
    </source>
</evidence>
<evidence type="ECO:0000256" key="12">
    <source>
        <dbReference type="SAM" id="SignalP"/>
    </source>
</evidence>
<evidence type="ECO:0000256" key="7">
    <source>
        <dbReference type="ARBA" id="ARBA00023136"/>
    </source>
</evidence>
<keyword evidence="16" id="KW-1185">Reference proteome</keyword>
<evidence type="ECO:0000259" key="14">
    <source>
        <dbReference type="PROSITE" id="PS50939"/>
    </source>
</evidence>
<evidence type="ECO:0000256" key="3">
    <source>
        <dbReference type="ARBA" id="ARBA00022692"/>
    </source>
</evidence>
<feature type="region of interest" description="Disordered" evidence="10">
    <location>
        <begin position="394"/>
        <end position="430"/>
    </location>
</feature>
<keyword evidence="3 11" id="KW-0812">Transmembrane</keyword>
<feature type="transmembrane region" description="Helical" evidence="11">
    <location>
        <begin position="366"/>
        <end position="388"/>
    </location>
</feature>
<feature type="signal peptide" evidence="12">
    <location>
        <begin position="1"/>
        <end position="24"/>
    </location>
</feature>
<keyword evidence="9" id="KW-0479">Metal-binding</keyword>
<reference evidence="15 16" key="1">
    <citation type="submission" date="2021-09" db="EMBL/GenBank/DDBJ databases">
        <title>Genomic insights and catalytic innovation underlie evolution of tropane alkaloids biosynthesis.</title>
        <authorList>
            <person name="Wang Y.-J."/>
            <person name="Tian T."/>
            <person name="Huang J.-P."/>
            <person name="Huang S.-X."/>
        </authorList>
    </citation>
    <scope>NUCLEOTIDE SEQUENCE [LARGE SCALE GENOMIC DNA]</scope>
    <source>
        <strain evidence="15">KIB-2018</strain>
        <tissue evidence="15">Leaf</tissue>
    </source>
</reference>
<sequence>MVATTFLSSVITFLLPLFFRSVTARYAPCTQSFHQLIADKVNISNCKKLGTLGAQWGWKTYEPKERRIDVVFGAKLHENVGWLAWGINPGKKPQMVGTRAIIGIKLLDGSLSINTYNITSDTKLGCALKPSEEFHNMTMGYNADVEFHNMTMRYNADLDYYIIYASVILPRVYNISKLNYVWQVGYSALGTSPLMHPKTLQNFDSAETINLKSPVGQIVGEHRHHMRMVHGIVNIIGWGTFLPLGVIIARYFKYPLELEGWWYKLHISCQILGFSLGMTGWIIGLWLGCASKYYTFKTHRLYAMFIFPFTALQMFALLLRPGKTDEYRKYWNIYHHFLGYALIAVIIINIFHGIAIFKPDTTAWKVSYIAILATLALTVIIFEVYAWIKFRIKKAKSKPAAKAKSKPAATSIADEPSSPSTEGHDWAEES</sequence>
<accession>A0AAV8TJB7</accession>
<dbReference type="Pfam" id="PF04526">
    <property type="entry name" value="DUF568"/>
    <property type="match status" value="1"/>
</dbReference>
<feature type="compositionally biased region" description="Basic residues" evidence="10">
    <location>
        <begin position="394"/>
        <end position="405"/>
    </location>
</feature>
<keyword evidence="7 8" id="KW-0472">Membrane</keyword>
<keyword evidence="9" id="KW-0408">Iron</keyword>
<feature type="transmembrane region" description="Helical" evidence="11">
    <location>
        <begin position="331"/>
        <end position="354"/>
    </location>
</feature>
<proteinExistence type="predicted"/>
<keyword evidence="6 11" id="KW-1133">Transmembrane helix</keyword>
<dbReference type="GO" id="GO:0016020">
    <property type="term" value="C:membrane"/>
    <property type="evidence" value="ECO:0007669"/>
    <property type="project" value="UniProtKB-SubCell"/>
</dbReference>
<name>A0AAV8TJB7_9ROSI</name>
<feature type="binding site" description="axial binding residue" evidence="9">
    <location>
        <position position="299"/>
    </location>
    <ligand>
        <name>heme b</name>
        <dbReference type="ChEBI" id="CHEBI:60344"/>
        <label>1</label>
    </ligand>
    <ligandPart>
        <name>Fe</name>
        <dbReference type="ChEBI" id="CHEBI:18248"/>
    </ligandPart>
</feature>
<evidence type="ECO:0000256" key="10">
    <source>
        <dbReference type="SAM" id="MobiDB-lite"/>
    </source>
</evidence>
<evidence type="ECO:0000256" key="9">
    <source>
        <dbReference type="PIRSR" id="PIRSR037471-1"/>
    </source>
</evidence>
<dbReference type="PANTHER" id="PTHR23130">
    <property type="entry name" value="CYTOCHROME B561 AND DOMON DOMAIN-CONTAINING PROTEIN"/>
    <property type="match status" value="1"/>
</dbReference>
<feature type="chain" id="PRO_5043675873" description="Cytochrome b561 and DOMON domain-containing protein" evidence="12">
    <location>
        <begin position="25"/>
        <end position="430"/>
    </location>
</feature>
<dbReference type="PIRSF" id="PIRSF037471">
    <property type="entry name" value="UCP037471"/>
    <property type="match status" value="1"/>
</dbReference>
<feature type="transmembrane region" description="Helical" evidence="11">
    <location>
        <begin position="299"/>
        <end position="319"/>
    </location>
</feature>
<evidence type="ECO:0000313" key="15">
    <source>
        <dbReference type="EMBL" id="KAJ8766516.1"/>
    </source>
</evidence>
<evidence type="ECO:0000256" key="11">
    <source>
        <dbReference type="SAM" id="Phobius"/>
    </source>
</evidence>
<dbReference type="EMBL" id="JAIWQS010000005">
    <property type="protein sequence ID" value="KAJ8766516.1"/>
    <property type="molecule type" value="Genomic_DNA"/>
</dbReference>
<feature type="binding site" description="axial binding residue" evidence="9">
    <location>
        <position position="230"/>
    </location>
    <ligand>
        <name>heme b</name>
        <dbReference type="ChEBI" id="CHEBI:60344"/>
        <label>1</label>
    </ligand>
    <ligandPart>
        <name>Fe</name>
        <dbReference type="ChEBI" id="CHEBI:18248"/>
    </ligandPart>
</feature>
<evidence type="ECO:0000313" key="16">
    <source>
        <dbReference type="Proteomes" id="UP001159364"/>
    </source>
</evidence>
<feature type="binding site" description="axial binding residue" evidence="9">
    <location>
        <position position="266"/>
    </location>
    <ligand>
        <name>heme b</name>
        <dbReference type="ChEBI" id="CHEBI:60344"/>
        <label>1</label>
    </ligand>
    <ligandPart>
        <name>Fe</name>
        <dbReference type="ChEBI" id="CHEBI:18248"/>
    </ligandPart>
</feature>
<keyword evidence="5 8" id="KW-0249">Electron transport</keyword>
<keyword evidence="2 8" id="KW-0813">Transport</keyword>
<comment type="caution">
    <text evidence="15">The sequence shown here is derived from an EMBL/GenBank/DDBJ whole genome shotgun (WGS) entry which is preliminary data.</text>
</comment>
<dbReference type="InterPro" id="IPR006593">
    <property type="entry name" value="Cyt_b561/ferric_Rdtase_TM"/>
</dbReference>
<comment type="subcellular location">
    <subcellularLocation>
        <location evidence="1">Membrane</location>
    </subcellularLocation>
</comment>
<dbReference type="AlphaFoldDB" id="A0AAV8TJB7"/>
<protein>
    <recommendedName>
        <fullName evidence="8">Cytochrome b561 and DOMON domain-containing protein</fullName>
    </recommendedName>
</protein>
<feature type="domain" description="DOMON" evidence="13">
    <location>
        <begin position="52"/>
        <end position="185"/>
    </location>
</feature>
<dbReference type="GO" id="GO:0046872">
    <property type="term" value="F:metal ion binding"/>
    <property type="evidence" value="ECO:0007669"/>
    <property type="project" value="UniProtKB-KW"/>
</dbReference>
<dbReference type="PANTHER" id="PTHR23130:SF175">
    <property type="entry name" value="CYTOCHROME B561 AND DOMON DOMAIN-CONTAINING PROTEIN"/>
    <property type="match status" value="1"/>
</dbReference>
<evidence type="ECO:0000256" key="8">
    <source>
        <dbReference type="PIRNR" id="PIRNR037471"/>
    </source>
</evidence>
<dbReference type="InterPro" id="IPR005018">
    <property type="entry name" value="DOMON_domain"/>
</dbReference>
<feature type="transmembrane region" description="Helical" evidence="11">
    <location>
        <begin position="228"/>
        <end position="249"/>
    </location>
</feature>
<keyword evidence="4 12" id="KW-0732">Signal</keyword>
<evidence type="ECO:0000256" key="6">
    <source>
        <dbReference type="ARBA" id="ARBA00022989"/>
    </source>
</evidence>
<organism evidence="15 16">
    <name type="scientific">Erythroxylum novogranatense</name>
    <dbReference type="NCBI Taxonomy" id="1862640"/>
    <lineage>
        <taxon>Eukaryota</taxon>
        <taxon>Viridiplantae</taxon>
        <taxon>Streptophyta</taxon>
        <taxon>Embryophyta</taxon>
        <taxon>Tracheophyta</taxon>
        <taxon>Spermatophyta</taxon>
        <taxon>Magnoliopsida</taxon>
        <taxon>eudicotyledons</taxon>
        <taxon>Gunneridae</taxon>
        <taxon>Pentapetalae</taxon>
        <taxon>rosids</taxon>
        <taxon>fabids</taxon>
        <taxon>Malpighiales</taxon>
        <taxon>Erythroxylaceae</taxon>
        <taxon>Erythroxylum</taxon>
    </lineage>
</organism>
<dbReference type="Proteomes" id="UP001159364">
    <property type="component" value="Linkage Group LG05"/>
</dbReference>